<protein>
    <submittedName>
        <fullName evidence="1">Uncharacterized protein</fullName>
    </submittedName>
</protein>
<accession>W7LBF7</accession>
<gene>
    <name evidence="1" type="ORF">PBF_03090</name>
</gene>
<organism evidence="1 2">
    <name type="scientific">Cytobacillus firmus DS1</name>
    <dbReference type="NCBI Taxonomy" id="1307436"/>
    <lineage>
        <taxon>Bacteria</taxon>
        <taxon>Bacillati</taxon>
        <taxon>Bacillota</taxon>
        <taxon>Bacilli</taxon>
        <taxon>Bacillales</taxon>
        <taxon>Bacillaceae</taxon>
        <taxon>Cytobacillus</taxon>
    </lineage>
</organism>
<reference evidence="1 2" key="2">
    <citation type="journal article" date="2016" name="Sci. Rep.">
        <title>A novel serine protease, Sep1, from Bacillus firmus DS-1 has nematicidal activity and degrades multiple intestinal-associated nematode proteins.</title>
        <authorList>
            <person name="Geng C."/>
            <person name="Nie X."/>
            <person name="Tang Z."/>
            <person name="Zhang Y."/>
            <person name="Lin J."/>
            <person name="Sun M."/>
            <person name="Peng D."/>
        </authorList>
    </citation>
    <scope>NUCLEOTIDE SEQUENCE [LARGE SCALE GENOMIC DNA]</scope>
    <source>
        <strain evidence="1 2">DS1</strain>
    </source>
</reference>
<dbReference type="AlphaFoldDB" id="W7LBF7"/>
<evidence type="ECO:0000313" key="1">
    <source>
        <dbReference type="EMBL" id="EWG12487.1"/>
    </source>
</evidence>
<name>W7LBF7_CYTFI</name>
<sequence>MASVRLMATIIEMTSIVERSSVIANIKLVKILLIEPLKEPVAVMAIKKMPAIQTSVVSLLITMKPMMKRIKRTYIQWMAVSSTPT</sequence>
<reference evidence="2" key="1">
    <citation type="submission" date="2013-03" db="EMBL/GenBank/DDBJ databases">
        <title>Draft genome sequence of Bacillus firmus DS1.</title>
        <authorList>
            <person name="Peng D."/>
            <person name="Zhu L."/>
            <person name="Sun M."/>
        </authorList>
    </citation>
    <scope>NUCLEOTIDE SEQUENCE [LARGE SCALE GENOMIC DNA]</scope>
    <source>
        <strain evidence="2">DS1</strain>
    </source>
</reference>
<dbReference type="Proteomes" id="UP000019270">
    <property type="component" value="Unassembled WGS sequence"/>
</dbReference>
<dbReference type="EMBL" id="APVL01000002">
    <property type="protein sequence ID" value="EWG12487.1"/>
    <property type="molecule type" value="Genomic_DNA"/>
</dbReference>
<proteinExistence type="predicted"/>
<comment type="caution">
    <text evidence="1">The sequence shown here is derived from an EMBL/GenBank/DDBJ whole genome shotgun (WGS) entry which is preliminary data.</text>
</comment>
<evidence type="ECO:0000313" key="2">
    <source>
        <dbReference type="Proteomes" id="UP000019270"/>
    </source>
</evidence>